<keyword evidence="2" id="KW-1185">Reference proteome</keyword>
<sequence>MKKLKSRFASFSRSGKFTKQERSGIFFLLLIIILLQIGYFTFKTVGFRNSSESFAVDTKMQSQIDALRESALKKDTFKIFPFNPNFITDHKGYAIGMSVEQIDRLHAFRKQGRFANSAEEFQKVTKVSDSLLQKISPYFKFPDWTQNRNSSEVTNKVHSYDVKKTISDAVPGSGYKDLNEATADDLKSIKGIGEKLSARIIKFRNRLGGFLVDEQLYDVYGLEPDVVESALKKFKVLNPPKIDKININSASANDIGKLAYLQKNVAQGIVDYRNHNGTINSFEELSKIEDFPTEKIDRIRLYLSL</sequence>
<comment type="caution">
    <text evidence="1">The sequence shown here is derived from an EMBL/GenBank/DDBJ whole genome shotgun (WGS) entry which is preliminary data.</text>
</comment>
<reference evidence="1" key="1">
    <citation type="submission" date="2024-09" db="EMBL/GenBank/DDBJ databases">
        <authorList>
            <person name="Liu J."/>
        </authorList>
    </citation>
    <scope>NUCLEOTIDE SEQUENCE</scope>
    <source>
        <strain evidence="1">NBU2967</strain>
    </source>
</reference>
<dbReference type="EMBL" id="JBHFPV010000004">
    <property type="protein sequence ID" value="MFH6604803.1"/>
    <property type="molecule type" value="Genomic_DNA"/>
</dbReference>
<keyword evidence="1" id="KW-0238">DNA-binding</keyword>
<protein>
    <submittedName>
        <fullName evidence="1">ComEA family DNA-binding protein</fullName>
    </submittedName>
</protein>
<evidence type="ECO:0000313" key="1">
    <source>
        <dbReference type="EMBL" id="MFH6604803.1"/>
    </source>
</evidence>
<dbReference type="Proteomes" id="UP001595191">
    <property type="component" value="Unassembled WGS sequence"/>
</dbReference>
<organism evidence="1 2">
    <name type="scientific">Meishania litoralis</name>
    <dbReference type="NCBI Taxonomy" id="3434685"/>
    <lineage>
        <taxon>Bacteria</taxon>
        <taxon>Pseudomonadati</taxon>
        <taxon>Bacteroidota</taxon>
        <taxon>Flavobacteriia</taxon>
        <taxon>Flavobacteriales</taxon>
        <taxon>Flavobacteriaceae</taxon>
        <taxon>Meishania</taxon>
    </lineage>
</organism>
<accession>A0ACC7LM25</accession>
<name>A0ACC7LM25_9FLAO</name>
<gene>
    <name evidence="1" type="ORF">ACEZ3G_15035</name>
</gene>
<proteinExistence type="predicted"/>
<evidence type="ECO:0000313" key="2">
    <source>
        <dbReference type="Proteomes" id="UP001595191"/>
    </source>
</evidence>